<comment type="pathway">
    <text evidence="3">Protein modification; protein ubiquitination.</text>
</comment>
<evidence type="ECO:0000256" key="11">
    <source>
        <dbReference type="ARBA" id="ARBA00022989"/>
    </source>
</evidence>
<dbReference type="EC" id="2.3.2.27" evidence="4"/>
<evidence type="ECO:0000313" key="19">
    <source>
        <dbReference type="Proteomes" id="UP000306102"/>
    </source>
</evidence>
<evidence type="ECO:0000256" key="7">
    <source>
        <dbReference type="ARBA" id="ARBA00022723"/>
    </source>
</evidence>
<evidence type="ECO:0000256" key="15">
    <source>
        <dbReference type="SAM" id="MobiDB-lite"/>
    </source>
</evidence>
<dbReference type="CDD" id="cd16461">
    <property type="entry name" value="RING-H2_EL5-like"/>
    <property type="match status" value="1"/>
</dbReference>
<dbReference type="InterPro" id="IPR001841">
    <property type="entry name" value="Znf_RING"/>
</dbReference>
<comment type="similarity">
    <text evidence="13">Belongs to the RING-type zinc finger family. ATL subfamily.</text>
</comment>
<keyword evidence="19" id="KW-1185">Reference proteome</keyword>
<comment type="subcellular location">
    <subcellularLocation>
        <location evidence="2">Membrane</location>
        <topology evidence="2">Single-pass membrane protein</topology>
    </subcellularLocation>
</comment>
<dbReference type="PANTHER" id="PTHR45768:SF34">
    <property type="entry name" value="RING-H2 FINGER PROTEIN ATL64"/>
    <property type="match status" value="1"/>
</dbReference>
<keyword evidence="6 16" id="KW-0812">Transmembrane</keyword>
<evidence type="ECO:0000256" key="3">
    <source>
        <dbReference type="ARBA" id="ARBA00004906"/>
    </source>
</evidence>
<dbReference type="Gene3D" id="3.30.40.10">
    <property type="entry name" value="Zinc/RING finger domain, C3HC4 (zinc finger)"/>
    <property type="match status" value="1"/>
</dbReference>
<dbReference type="EMBL" id="SDRB02005015">
    <property type="protein sequence ID" value="THG14959.1"/>
    <property type="molecule type" value="Genomic_DNA"/>
</dbReference>
<evidence type="ECO:0000259" key="17">
    <source>
        <dbReference type="PROSITE" id="PS50089"/>
    </source>
</evidence>
<evidence type="ECO:0000256" key="10">
    <source>
        <dbReference type="ARBA" id="ARBA00022833"/>
    </source>
</evidence>
<dbReference type="FunFam" id="3.30.40.10:FF:000187">
    <property type="entry name" value="E3 ubiquitin-protein ligase ATL6"/>
    <property type="match status" value="1"/>
</dbReference>
<feature type="compositionally biased region" description="Polar residues" evidence="15">
    <location>
        <begin position="210"/>
        <end position="230"/>
    </location>
</feature>
<protein>
    <recommendedName>
        <fullName evidence="4">RING-type E3 ubiquitin transferase</fullName>
        <ecNumber evidence="4">2.3.2.27</ecNumber>
    </recommendedName>
</protein>
<proteinExistence type="inferred from homology"/>
<organism evidence="18 19">
    <name type="scientific">Camellia sinensis var. sinensis</name>
    <name type="common">China tea</name>
    <dbReference type="NCBI Taxonomy" id="542762"/>
    <lineage>
        <taxon>Eukaryota</taxon>
        <taxon>Viridiplantae</taxon>
        <taxon>Streptophyta</taxon>
        <taxon>Embryophyta</taxon>
        <taxon>Tracheophyta</taxon>
        <taxon>Spermatophyta</taxon>
        <taxon>Magnoliopsida</taxon>
        <taxon>eudicotyledons</taxon>
        <taxon>Gunneridae</taxon>
        <taxon>Pentapetalae</taxon>
        <taxon>asterids</taxon>
        <taxon>Ericales</taxon>
        <taxon>Theaceae</taxon>
        <taxon>Camellia</taxon>
    </lineage>
</organism>
<evidence type="ECO:0000256" key="16">
    <source>
        <dbReference type="SAM" id="Phobius"/>
    </source>
</evidence>
<evidence type="ECO:0000256" key="13">
    <source>
        <dbReference type="ARBA" id="ARBA00024209"/>
    </source>
</evidence>
<dbReference type="GO" id="GO:0016020">
    <property type="term" value="C:membrane"/>
    <property type="evidence" value="ECO:0007669"/>
    <property type="project" value="UniProtKB-SubCell"/>
</dbReference>
<dbReference type="GO" id="GO:0008270">
    <property type="term" value="F:zinc ion binding"/>
    <property type="evidence" value="ECO:0007669"/>
    <property type="project" value="UniProtKB-KW"/>
</dbReference>
<sequence>MVVGQCENSFSNPAFPCPPFFPESERESDSIPQLPHHTNTPKKYDLNNKIMLSAIISLSVVVVFVTILHLYARYILRRQARRRAAIRQLAMVISEVRSDPPKTGLDRAVIASLPIFVFKKSDDYSIGNDETGPPECAVCLSILEDDEMARLLPNCKHTFHAECIDKWLSSQSTCPICRTQVEPMLLPATGCEPVIAGALAPPVERVNSTLTSVEETSNGGLQQSSAKASGSNSRLSSFRRMLSSDCSLNGCSESEDEFYYYTLILDGTPAKMSKLPRTNVVKSYKRLLVFGYLNCSYMIRT</sequence>
<keyword evidence="8 14" id="KW-0863">Zinc-finger</keyword>
<feature type="transmembrane region" description="Helical" evidence="16">
    <location>
        <begin position="50"/>
        <end position="72"/>
    </location>
</feature>
<dbReference type="STRING" id="542762.A0A4S4EEZ6"/>
<dbReference type="AlphaFoldDB" id="A0A4S4EEZ6"/>
<dbReference type="Proteomes" id="UP000306102">
    <property type="component" value="Unassembled WGS sequence"/>
</dbReference>
<evidence type="ECO:0000256" key="8">
    <source>
        <dbReference type="ARBA" id="ARBA00022771"/>
    </source>
</evidence>
<dbReference type="PANTHER" id="PTHR45768">
    <property type="entry name" value="E3 UBIQUITIN-PROTEIN LIGASE RNF13-LIKE"/>
    <property type="match status" value="1"/>
</dbReference>
<keyword evidence="11 16" id="KW-1133">Transmembrane helix</keyword>
<evidence type="ECO:0000256" key="1">
    <source>
        <dbReference type="ARBA" id="ARBA00000900"/>
    </source>
</evidence>
<dbReference type="InterPro" id="IPR013083">
    <property type="entry name" value="Znf_RING/FYVE/PHD"/>
</dbReference>
<keyword evidence="9" id="KW-0833">Ubl conjugation pathway</keyword>
<evidence type="ECO:0000256" key="9">
    <source>
        <dbReference type="ARBA" id="ARBA00022786"/>
    </source>
</evidence>
<dbReference type="GO" id="GO:0061630">
    <property type="term" value="F:ubiquitin protein ligase activity"/>
    <property type="evidence" value="ECO:0007669"/>
    <property type="project" value="UniProtKB-EC"/>
</dbReference>
<comment type="caution">
    <text evidence="18">The sequence shown here is derived from an EMBL/GenBank/DDBJ whole genome shotgun (WGS) entry which is preliminary data.</text>
</comment>
<feature type="region of interest" description="Disordered" evidence="15">
    <location>
        <begin position="210"/>
        <end position="232"/>
    </location>
</feature>
<evidence type="ECO:0000256" key="5">
    <source>
        <dbReference type="ARBA" id="ARBA00022679"/>
    </source>
</evidence>
<comment type="catalytic activity">
    <reaction evidence="1">
        <text>S-ubiquitinyl-[E2 ubiquitin-conjugating enzyme]-L-cysteine + [acceptor protein]-L-lysine = [E2 ubiquitin-conjugating enzyme]-L-cysteine + N(6)-ubiquitinyl-[acceptor protein]-L-lysine.</text>
        <dbReference type="EC" id="2.3.2.27"/>
    </reaction>
</comment>
<dbReference type="SUPFAM" id="SSF57850">
    <property type="entry name" value="RING/U-box"/>
    <property type="match status" value="1"/>
</dbReference>
<evidence type="ECO:0000256" key="4">
    <source>
        <dbReference type="ARBA" id="ARBA00012483"/>
    </source>
</evidence>
<accession>A0A4S4EEZ6</accession>
<dbReference type="PROSITE" id="PS50089">
    <property type="entry name" value="ZF_RING_2"/>
    <property type="match status" value="1"/>
</dbReference>
<feature type="domain" description="RING-type" evidence="17">
    <location>
        <begin position="136"/>
        <end position="178"/>
    </location>
</feature>
<keyword evidence="10" id="KW-0862">Zinc</keyword>
<keyword evidence="5" id="KW-0808">Transferase</keyword>
<gene>
    <name evidence="18" type="ORF">TEA_018968</name>
</gene>
<dbReference type="Pfam" id="PF13639">
    <property type="entry name" value="zf-RING_2"/>
    <property type="match status" value="1"/>
</dbReference>
<keyword evidence="7" id="KW-0479">Metal-binding</keyword>
<reference evidence="18 19" key="1">
    <citation type="journal article" date="2018" name="Proc. Natl. Acad. Sci. U.S.A.">
        <title>Draft genome sequence of Camellia sinensis var. sinensis provides insights into the evolution of the tea genome and tea quality.</title>
        <authorList>
            <person name="Wei C."/>
            <person name="Yang H."/>
            <person name="Wang S."/>
            <person name="Zhao J."/>
            <person name="Liu C."/>
            <person name="Gao L."/>
            <person name="Xia E."/>
            <person name="Lu Y."/>
            <person name="Tai Y."/>
            <person name="She G."/>
            <person name="Sun J."/>
            <person name="Cao H."/>
            <person name="Tong W."/>
            <person name="Gao Q."/>
            <person name="Li Y."/>
            <person name="Deng W."/>
            <person name="Jiang X."/>
            <person name="Wang W."/>
            <person name="Chen Q."/>
            <person name="Zhang S."/>
            <person name="Li H."/>
            <person name="Wu J."/>
            <person name="Wang P."/>
            <person name="Li P."/>
            <person name="Shi C."/>
            <person name="Zheng F."/>
            <person name="Jian J."/>
            <person name="Huang B."/>
            <person name="Shan D."/>
            <person name="Shi M."/>
            <person name="Fang C."/>
            <person name="Yue Y."/>
            <person name="Li F."/>
            <person name="Li D."/>
            <person name="Wei S."/>
            <person name="Han B."/>
            <person name="Jiang C."/>
            <person name="Yin Y."/>
            <person name="Xia T."/>
            <person name="Zhang Z."/>
            <person name="Bennetzen J.L."/>
            <person name="Zhao S."/>
            <person name="Wan X."/>
        </authorList>
    </citation>
    <scope>NUCLEOTIDE SEQUENCE [LARGE SCALE GENOMIC DNA]</scope>
    <source>
        <strain evidence="19">cv. Shuchazao</strain>
        <tissue evidence="18">Leaf</tissue>
    </source>
</reference>
<name>A0A4S4EEZ6_CAMSN</name>
<evidence type="ECO:0000313" key="18">
    <source>
        <dbReference type="EMBL" id="THG14959.1"/>
    </source>
</evidence>
<evidence type="ECO:0000256" key="14">
    <source>
        <dbReference type="PROSITE-ProRule" id="PRU00175"/>
    </source>
</evidence>
<evidence type="ECO:0000256" key="2">
    <source>
        <dbReference type="ARBA" id="ARBA00004167"/>
    </source>
</evidence>
<evidence type="ECO:0000256" key="6">
    <source>
        <dbReference type="ARBA" id="ARBA00022692"/>
    </source>
</evidence>
<dbReference type="SMART" id="SM00184">
    <property type="entry name" value="RING"/>
    <property type="match status" value="1"/>
</dbReference>
<keyword evidence="12 16" id="KW-0472">Membrane</keyword>
<evidence type="ECO:0000256" key="12">
    <source>
        <dbReference type="ARBA" id="ARBA00023136"/>
    </source>
</evidence>